<evidence type="ECO:0000313" key="2">
    <source>
        <dbReference type="Proteomes" id="UP000319852"/>
    </source>
</evidence>
<gene>
    <name evidence="1" type="ORF">HG15A2_28150</name>
</gene>
<dbReference type="PANTHER" id="PTHR35519">
    <property type="entry name" value="MEMBRANE PROTEINS"/>
    <property type="match status" value="1"/>
</dbReference>
<dbReference type="EMBL" id="CP036263">
    <property type="protein sequence ID" value="QDS99492.1"/>
    <property type="molecule type" value="Genomic_DNA"/>
</dbReference>
<reference evidence="1 2" key="1">
    <citation type="submission" date="2019-02" db="EMBL/GenBank/DDBJ databases">
        <title>Deep-cultivation of Planctomycetes and their phenomic and genomic characterization uncovers novel biology.</title>
        <authorList>
            <person name="Wiegand S."/>
            <person name="Jogler M."/>
            <person name="Boedeker C."/>
            <person name="Pinto D."/>
            <person name="Vollmers J."/>
            <person name="Rivas-Marin E."/>
            <person name="Kohn T."/>
            <person name="Peeters S.H."/>
            <person name="Heuer A."/>
            <person name="Rast P."/>
            <person name="Oberbeckmann S."/>
            <person name="Bunk B."/>
            <person name="Jeske O."/>
            <person name="Meyerdierks A."/>
            <person name="Storesund J.E."/>
            <person name="Kallscheuer N."/>
            <person name="Luecker S."/>
            <person name="Lage O.M."/>
            <person name="Pohl T."/>
            <person name="Merkel B.J."/>
            <person name="Hornburger P."/>
            <person name="Mueller R.-W."/>
            <person name="Bruemmer F."/>
            <person name="Labrenz M."/>
            <person name="Spormann A.M."/>
            <person name="Op den Camp H."/>
            <person name="Overmann J."/>
            <person name="Amann R."/>
            <person name="Jetten M.S.M."/>
            <person name="Mascher T."/>
            <person name="Medema M.H."/>
            <person name="Devos D.P."/>
            <person name="Kaster A.-K."/>
            <person name="Ovreas L."/>
            <person name="Rohde M."/>
            <person name="Galperin M.Y."/>
            <person name="Jogler C."/>
        </authorList>
    </citation>
    <scope>NUCLEOTIDE SEQUENCE [LARGE SCALE GENOMIC DNA]</scope>
    <source>
        <strain evidence="1 2">HG15A2</strain>
    </source>
</reference>
<sequence>MSSATIEQMPAESPLALTASDHRARLKRIQRVAHAMDSVFRIPGSQRHIGIDSLVGLVPGVGDIATAAASAYLVWEAKKLGVPKRTMLRMVWNIAVDSAIGVVPLLGDLFDMAYKANLHNAALIQKHVSGSDQAPDDSQAHIECLP</sequence>
<protein>
    <recommendedName>
        <fullName evidence="3">DUF4112 domain-containing protein</fullName>
    </recommendedName>
</protein>
<evidence type="ECO:0000313" key="1">
    <source>
        <dbReference type="EMBL" id="QDS99492.1"/>
    </source>
</evidence>
<evidence type="ECO:0008006" key="3">
    <source>
        <dbReference type="Google" id="ProtNLM"/>
    </source>
</evidence>
<dbReference type="Pfam" id="PF13430">
    <property type="entry name" value="DUF4112"/>
    <property type="match status" value="1"/>
</dbReference>
<dbReference type="Proteomes" id="UP000319852">
    <property type="component" value="Chromosome"/>
</dbReference>
<dbReference type="AlphaFoldDB" id="A0A517MX84"/>
<dbReference type="PANTHER" id="PTHR35519:SF2">
    <property type="entry name" value="PH DOMAIN PROTEIN"/>
    <property type="match status" value="1"/>
</dbReference>
<dbReference type="KEGG" id="amob:HG15A2_28150"/>
<proteinExistence type="predicted"/>
<dbReference type="RefSeq" id="WP_218931947.1">
    <property type="nucleotide sequence ID" value="NZ_CP036263.1"/>
</dbReference>
<organism evidence="1 2">
    <name type="scientific">Adhaeretor mobilis</name>
    <dbReference type="NCBI Taxonomy" id="1930276"/>
    <lineage>
        <taxon>Bacteria</taxon>
        <taxon>Pseudomonadati</taxon>
        <taxon>Planctomycetota</taxon>
        <taxon>Planctomycetia</taxon>
        <taxon>Pirellulales</taxon>
        <taxon>Lacipirellulaceae</taxon>
        <taxon>Adhaeretor</taxon>
    </lineage>
</organism>
<name>A0A517MX84_9BACT</name>
<accession>A0A517MX84</accession>
<keyword evidence="2" id="KW-1185">Reference proteome</keyword>
<dbReference type="InterPro" id="IPR025187">
    <property type="entry name" value="DUF4112"/>
</dbReference>